<dbReference type="Proteomes" id="UP000694398">
    <property type="component" value="Unassembled WGS sequence"/>
</dbReference>
<dbReference type="SUPFAM" id="SSF57184">
    <property type="entry name" value="Growth factor receptor domain"/>
    <property type="match status" value="1"/>
</dbReference>
<organism evidence="12 13">
    <name type="scientific">Chinchilla lanigera</name>
    <name type="common">Long-tailed chinchilla</name>
    <name type="synonym">Chinchilla villidera</name>
    <dbReference type="NCBI Taxonomy" id="34839"/>
    <lineage>
        <taxon>Eukaryota</taxon>
        <taxon>Metazoa</taxon>
        <taxon>Chordata</taxon>
        <taxon>Craniata</taxon>
        <taxon>Vertebrata</taxon>
        <taxon>Euteleostomi</taxon>
        <taxon>Mammalia</taxon>
        <taxon>Eutheria</taxon>
        <taxon>Euarchontoglires</taxon>
        <taxon>Glires</taxon>
        <taxon>Rodentia</taxon>
        <taxon>Hystricomorpha</taxon>
        <taxon>Chinchillidae</taxon>
        <taxon>Chinchilla</taxon>
    </lineage>
</organism>
<dbReference type="PROSITE" id="PS51364">
    <property type="entry name" value="TB"/>
    <property type="match status" value="1"/>
</dbReference>
<dbReference type="FunFam" id="2.10.25.10:FF:000087">
    <property type="entry name" value="Fibrillin 2"/>
    <property type="match status" value="1"/>
</dbReference>
<dbReference type="InterPro" id="IPR018097">
    <property type="entry name" value="EGF_Ca-bd_CS"/>
</dbReference>
<dbReference type="SUPFAM" id="SSF57196">
    <property type="entry name" value="EGF/Laminin"/>
    <property type="match status" value="4"/>
</dbReference>
<evidence type="ECO:0000313" key="12">
    <source>
        <dbReference type="Ensembl" id="ENSCLAP00000003631.1"/>
    </source>
</evidence>
<evidence type="ECO:0008006" key="14">
    <source>
        <dbReference type="Google" id="ProtNLM"/>
    </source>
</evidence>
<sequence>MLCKNLIGSFTCICPVGMRPQPGSGEGCADEDECHTQPSICIHGECVNTVGSFRCDCQEGFQPSPTLTECHDVRQGQCFSEVLQAACPVHWSRGEAVTKAVCCCGSGRSWGPSCELCPLPGTSAYKKLCPHGSGYSAEGQDVDECRVLAHLCPHGACINSIGSFHCHCQAGYMPDATATACLDVNECSQDPKPCSFVCKNTEGSFLCSCPRGYLLEEDGRTCKDLDECSARQHNCQFLCMNTIGAFACRCPPGFTQRRQACFDNNECLAQPSPCGAHGRCLNAPGSFRCDCYQGFTLDSSGHGCKDKNECAVSPTACGSASCHNTLGGFHCVCPSGFDFDQALGGCQDVDECAGQGSPCSYGCANTAGGFLCGCPRGYFRAGQGHCVSALGFSPGPQEAPDEEPLSPEACYECKINSLTTRDRPRRSAHRGHQVSMATLDAAVPLTLGLNLSRLSQAEHILELRPALQGLGGRVRYVIARGNGQSFFRMQHRSNLSSLQLGRRRPRPGRYQLEVVSMAGAWGIRQGPQGRALRLKVQLQLL</sequence>
<keyword evidence="5" id="KW-0732">Signal</keyword>
<feature type="domain" description="EGF-like" evidence="10">
    <location>
        <begin position="141"/>
        <end position="178"/>
    </location>
</feature>
<dbReference type="GO" id="GO:0005509">
    <property type="term" value="F:calcium ion binding"/>
    <property type="evidence" value="ECO:0007669"/>
    <property type="project" value="InterPro"/>
</dbReference>
<dbReference type="Pfam" id="PF07645">
    <property type="entry name" value="EGF_CA"/>
    <property type="match status" value="7"/>
</dbReference>
<dbReference type="PROSITE" id="PS01187">
    <property type="entry name" value="EGF_CA"/>
    <property type="match status" value="3"/>
</dbReference>
<keyword evidence="13" id="KW-1185">Reference proteome</keyword>
<evidence type="ECO:0000256" key="1">
    <source>
        <dbReference type="ARBA" id="ARBA00004498"/>
    </source>
</evidence>
<reference evidence="12" key="2">
    <citation type="submission" date="2025-09" db="UniProtKB">
        <authorList>
            <consortium name="Ensembl"/>
        </authorList>
    </citation>
    <scope>IDENTIFICATION</scope>
</reference>
<dbReference type="AlphaFoldDB" id="A0A8C2UNU0"/>
<dbReference type="SMART" id="SM00179">
    <property type="entry name" value="EGF_CA"/>
    <property type="match status" value="8"/>
</dbReference>
<feature type="domain" description="TB" evidence="11">
    <location>
        <begin position="76"/>
        <end position="129"/>
    </location>
</feature>
<dbReference type="Ensembl" id="ENSCLAT00000003705.1">
    <property type="protein sequence ID" value="ENSCLAP00000003631.1"/>
    <property type="gene ID" value="ENSCLAG00000002590.1"/>
</dbReference>
<dbReference type="FunFam" id="2.10.25.10:FF:000023">
    <property type="entry name" value="Fibrillin 2"/>
    <property type="match status" value="2"/>
</dbReference>
<dbReference type="PANTHER" id="PTHR47333:SF5">
    <property type="entry name" value="FIBRILLIN-3"/>
    <property type="match status" value="1"/>
</dbReference>
<dbReference type="InterPro" id="IPR017878">
    <property type="entry name" value="TB_dom"/>
</dbReference>
<dbReference type="PROSITE" id="PS00010">
    <property type="entry name" value="ASX_HYDROXYL"/>
    <property type="match status" value="6"/>
</dbReference>
<dbReference type="Gene3D" id="2.10.25.10">
    <property type="entry name" value="Laminin"/>
    <property type="match status" value="8"/>
</dbReference>
<feature type="domain" description="EGF-like" evidence="10">
    <location>
        <begin position="306"/>
        <end position="343"/>
    </location>
</feature>
<keyword evidence="7" id="KW-1015">Disulfide bond</keyword>
<evidence type="ECO:0000256" key="5">
    <source>
        <dbReference type="ARBA" id="ARBA00022729"/>
    </source>
</evidence>
<evidence type="ECO:0000313" key="13">
    <source>
        <dbReference type="Proteomes" id="UP000694398"/>
    </source>
</evidence>
<dbReference type="InterPro" id="IPR000742">
    <property type="entry name" value="EGF"/>
</dbReference>
<dbReference type="PROSITE" id="PS01186">
    <property type="entry name" value="EGF_2"/>
    <property type="match status" value="3"/>
</dbReference>
<evidence type="ECO:0000259" key="10">
    <source>
        <dbReference type="PROSITE" id="PS50026"/>
    </source>
</evidence>
<keyword evidence="8" id="KW-0325">Glycoprotein</keyword>
<evidence type="ECO:0000256" key="3">
    <source>
        <dbReference type="ARBA" id="ARBA00022530"/>
    </source>
</evidence>
<dbReference type="CDD" id="cd00054">
    <property type="entry name" value="EGF_CA"/>
    <property type="match status" value="5"/>
</dbReference>
<dbReference type="FunFam" id="2.10.25.10:FF:000003">
    <property type="entry name" value="fibrillin-1 isoform X1"/>
    <property type="match status" value="3"/>
</dbReference>
<dbReference type="SMART" id="SM00181">
    <property type="entry name" value="EGF"/>
    <property type="match status" value="7"/>
</dbReference>
<dbReference type="InterPro" id="IPR009030">
    <property type="entry name" value="Growth_fac_rcpt_cys_sf"/>
</dbReference>
<keyword evidence="2" id="KW-0964">Secreted</keyword>
<dbReference type="SUPFAM" id="SSF57581">
    <property type="entry name" value="TB module/8-cys domain"/>
    <property type="match status" value="1"/>
</dbReference>
<dbReference type="InterPro" id="IPR052080">
    <property type="entry name" value="vWF_C/EGF_Fibrillin"/>
</dbReference>
<proteinExistence type="predicted"/>
<dbReference type="InterPro" id="IPR036773">
    <property type="entry name" value="TB_dom_sf"/>
</dbReference>
<dbReference type="FunFam" id="2.10.25.10:FF:000010">
    <property type="entry name" value="Pro-epidermal growth factor"/>
    <property type="match status" value="1"/>
</dbReference>
<evidence type="ECO:0000256" key="2">
    <source>
        <dbReference type="ARBA" id="ARBA00022525"/>
    </source>
</evidence>
<reference evidence="12" key="1">
    <citation type="submission" date="2025-08" db="UniProtKB">
        <authorList>
            <consortium name="Ensembl"/>
        </authorList>
    </citation>
    <scope>IDENTIFICATION</scope>
</reference>
<feature type="domain" description="EGF-like" evidence="10">
    <location>
        <begin position="224"/>
        <end position="260"/>
    </location>
</feature>
<dbReference type="PANTHER" id="PTHR47333">
    <property type="entry name" value="VON WILLEBRAND FACTOR C AND EGF DOMAIN-CONTAINING PROTEIN"/>
    <property type="match status" value="1"/>
</dbReference>
<evidence type="ECO:0000259" key="11">
    <source>
        <dbReference type="PROSITE" id="PS51364"/>
    </source>
</evidence>
<evidence type="ECO:0000256" key="9">
    <source>
        <dbReference type="PROSITE-ProRule" id="PRU00076"/>
    </source>
</evidence>
<dbReference type="Pfam" id="PF14670">
    <property type="entry name" value="FXa_inhibition"/>
    <property type="match status" value="1"/>
</dbReference>
<accession>A0A8C2UNU0</accession>
<name>A0A8C2UNU0_CHILA</name>
<evidence type="ECO:0000256" key="7">
    <source>
        <dbReference type="ARBA" id="ARBA00023157"/>
    </source>
</evidence>
<keyword evidence="4 9" id="KW-0245">EGF-like domain</keyword>
<dbReference type="Gene3D" id="3.90.290.10">
    <property type="entry name" value="TGF-beta binding (TB) domain"/>
    <property type="match status" value="1"/>
</dbReference>
<comment type="caution">
    <text evidence="9">Lacks conserved residue(s) required for the propagation of feature annotation.</text>
</comment>
<evidence type="ECO:0000256" key="6">
    <source>
        <dbReference type="ARBA" id="ARBA00022737"/>
    </source>
</evidence>
<comment type="subcellular location">
    <subcellularLocation>
        <location evidence="1">Secreted</location>
        <location evidence="1">Extracellular space</location>
        <location evidence="1">Extracellular matrix</location>
    </subcellularLocation>
</comment>
<evidence type="ECO:0000256" key="8">
    <source>
        <dbReference type="ARBA" id="ARBA00023180"/>
    </source>
</evidence>
<dbReference type="GeneTree" id="ENSGT00950000183158"/>
<dbReference type="InterPro" id="IPR001881">
    <property type="entry name" value="EGF-like_Ca-bd_dom"/>
</dbReference>
<dbReference type="PROSITE" id="PS50026">
    <property type="entry name" value="EGF_3"/>
    <property type="match status" value="5"/>
</dbReference>
<feature type="domain" description="EGF-like" evidence="10">
    <location>
        <begin position="30"/>
        <end position="71"/>
    </location>
</feature>
<evidence type="ECO:0000256" key="4">
    <source>
        <dbReference type="ARBA" id="ARBA00022536"/>
    </source>
</evidence>
<dbReference type="InterPro" id="IPR049883">
    <property type="entry name" value="NOTCH1_EGF-like"/>
</dbReference>
<dbReference type="FunFam" id="3.90.290.10:FF:000011">
    <property type="entry name" value="Fibrillin 2"/>
    <property type="match status" value="1"/>
</dbReference>
<protein>
    <recommendedName>
        <fullName evidence="14">Fibrillin 3</fullName>
    </recommendedName>
</protein>
<keyword evidence="3" id="KW-0272">Extracellular matrix</keyword>
<dbReference type="InterPro" id="IPR000152">
    <property type="entry name" value="EGF-type_Asp/Asn_hydroxyl_site"/>
</dbReference>
<keyword evidence="6" id="KW-0677">Repeat</keyword>
<dbReference type="Pfam" id="PF00683">
    <property type="entry name" value="TB"/>
    <property type="match status" value="1"/>
</dbReference>
<feature type="domain" description="EGF-like" evidence="10">
    <location>
        <begin position="263"/>
        <end position="301"/>
    </location>
</feature>